<protein>
    <submittedName>
        <fullName evidence="1">Uncharacterized protein</fullName>
    </submittedName>
</protein>
<proteinExistence type="predicted"/>
<dbReference type="AlphaFoldDB" id="S9NUI5"/>
<evidence type="ECO:0000313" key="2">
    <source>
        <dbReference type="Proteomes" id="UP000011682"/>
    </source>
</evidence>
<evidence type="ECO:0000313" key="1">
    <source>
        <dbReference type="EMBL" id="EPX55860.1"/>
    </source>
</evidence>
<name>S9NUI5_CYSF2</name>
<dbReference type="EMBL" id="ANAH02000067">
    <property type="protein sequence ID" value="EPX55860.1"/>
    <property type="molecule type" value="Genomic_DNA"/>
</dbReference>
<comment type="caution">
    <text evidence="1">The sequence shown here is derived from an EMBL/GenBank/DDBJ whole genome shotgun (WGS) entry which is preliminary data.</text>
</comment>
<reference evidence="1" key="1">
    <citation type="submission" date="2013-05" db="EMBL/GenBank/DDBJ databases">
        <title>Genome assembly of Cystobacter fuscus DSM 2262.</title>
        <authorList>
            <person name="Sharma G."/>
            <person name="Khatri I."/>
            <person name="Kaur C."/>
            <person name="Mayilraj S."/>
            <person name="Subramanian S."/>
        </authorList>
    </citation>
    <scope>NUCLEOTIDE SEQUENCE [LARGE SCALE GENOMIC DNA]</scope>
    <source>
        <strain evidence="1">DSM 2262</strain>
    </source>
</reference>
<sequence length="42" mass="4402">MALPSLQGGDLHGNRQEARLVSLRMALNEGFDLLGSGHGVPS</sequence>
<dbReference type="Proteomes" id="UP000011682">
    <property type="component" value="Unassembled WGS sequence"/>
</dbReference>
<accession>S9NUI5</accession>
<keyword evidence="2" id="KW-1185">Reference proteome</keyword>
<gene>
    <name evidence="1" type="ORF">D187_008115</name>
</gene>
<organism evidence="1 2">
    <name type="scientific">Cystobacter fuscus (strain ATCC 25194 / DSM 2262 / NBRC 100088 / M29)</name>
    <dbReference type="NCBI Taxonomy" id="1242864"/>
    <lineage>
        <taxon>Bacteria</taxon>
        <taxon>Pseudomonadati</taxon>
        <taxon>Myxococcota</taxon>
        <taxon>Myxococcia</taxon>
        <taxon>Myxococcales</taxon>
        <taxon>Cystobacterineae</taxon>
        <taxon>Archangiaceae</taxon>
        <taxon>Cystobacter</taxon>
    </lineage>
</organism>